<dbReference type="Proteomes" id="UP001607303">
    <property type="component" value="Unassembled WGS sequence"/>
</dbReference>
<comment type="caution">
    <text evidence="1">The sequence shown here is derived from an EMBL/GenBank/DDBJ whole genome shotgun (WGS) entry which is preliminary data.</text>
</comment>
<evidence type="ECO:0000313" key="2">
    <source>
        <dbReference type="Proteomes" id="UP001607303"/>
    </source>
</evidence>
<dbReference type="AlphaFoldDB" id="A0ABD2CYP3"/>
<evidence type="ECO:0000313" key="1">
    <source>
        <dbReference type="EMBL" id="KAL2749774.1"/>
    </source>
</evidence>
<dbReference type="EMBL" id="JAYRBN010000026">
    <property type="protein sequence ID" value="KAL2749774.1"/>
    <property type="molecule type" value="Genomic_DNA"/>
</dbReference>
<reference evidence="1 2" key="1">
    <citation type="journal article" date="2024" name="Ann. Entomol. Soc. Am.">
        <title>Genomic analyses of the southern and eastern yellowjacket wasps (Hymenoptera: Vespidae) reveal evolutionary signatures of social life.</title>
        <authorList>
            <person name="Catto M.A."/>
            <person name="Caine P.B."/>
            <person name="Orr S.E."/>
            <person name="Hunt B.G."/>
            <person name="Goodisman M.A.D."/>
        </authorList>
    </citation>
    <scope>NUCLEOTIDE SEQUENCE [LARGE SCALE GENOMIC DNA]</scope>
    <source>
        <strain evidence="1">232</strain>
        <tissue evidence="1">Head and thorax</tissue>
    </source>
</reference>
<name>A0ABD2CYP3_VESMC</name>
<organism evidence="1 2">
    <name type="scientific">Vespula maculifrons</name>
    <name type="common">Eastern yellow jacket</name>
    <name type="synonym">Wasp</name>
    <dbReference type="NCBI Taxonomy" id="7453"/>
    <lineage>
        <taxon>Eukaryota</taxon>
        <taxon>Metazoa</taxon>
        <taxon>Ecdysozoa</taxon>
        <taxon>Arthropoda</taxon>
        <taxon>Hexapoda</taxon>
        <taxon>Insecta</taxon>
        <taxon>Pterygota</taxon>
        <taxon>Neoptera</taxon>
        <taxon>Endopterygota</taxon>
        <taxon>Hymenoptera</taxon>
        <taxon>Apocrita</taxon>
        <taxon>Aculeata</taxon>
        <taxon>Vespoidea</taxon>
        <taxon>Vespidae</taxon>
        <taxon>Vespinae</taxon>
        <taxon>Vespula</taxon>
    </lineage>
</organism>
<sequence>MTTTTTTTTTTTAKKYAKIDQIERLINVTDAVLAEKKKRKNIRDNTGNKAPFAFEQYFPCNIETETFSNVVFSTSTRAPAPVPTLATSSVTVTATATATATAPGSFCFAIGGVPSYIYIVSSYCTLSTLPHCPNSQRHSLARLAVLPTATMTHLHVQTRSTQPVLFSAQSATDFKLVMYSIKIDRWMDGWMDRQIDGWIDG</sequence>
<protein>
    <submittedName>
        <fullName evidence="1">Uncharacterized protein</fullName>
    </submittedName>
</protein>
<gene>
    <name evidence="1" type="ORF">V1477_001845</name>
</gene>
<proteinExistence type="predicted"/>
<keyword evidence="2" id="KW-1185">Reference proteome</keyword>
<accession>A0ABD2CYP3</accession>